<keyword evidence="2" id="KW-0378">Hydrolase</keyword>
<gene>
    <name evidence="6" type="ORF">Q5H92_07300</name>
</gene>
<evidence type="ECO:0000256" key="1">
    <source>
        <dbReference type="ARBA" id="ARBA00008668"/>
    </source>
</evidence>
<evidence type="ECO:0000256" key="2">
    <source>
        <dbReference type="ARBA" id="ARBA00022801"/>
    </source>
</evidence>
<feature type="signal peptide" evidence="3">
    <location>
        <begin position="1"/>
        <end position="20"/>
    </location>
</feature>
<dbReference type="Pfam" id="PF21254">
    <property type="entry name" value="AGA-YXIM_GBD"/>
    <property type="match status" value="1"/>
</dbReference>
<evidence type="ECO:0000256" key="3">
    <source>
        <dbReference type="SAM" id="SignalP"/>
    </source>
</evidence>
<dbReference type="CDD" id="cd01821">
    <property type="entry name" value="Rhamnogalacturan_acetylesterase_like"/>
    <property type="match status" value="1"/>
</dbReference>
<protein>
    <submittedName>
        <fullName evidence="6">Rhamnogalacturonan acetylesterase</fullName>
    </submittedName>
</protein>
<dbReference type="EMBL" id="JAUQSX010000003">
    <property type="protein sequence ID" value="MDO7846154.1"/>
    <property type="molecule type" value="Genomic_DNA"/>
</dbReference>
<keyword evidence="7" id="KW-1185">Reference proteome</keyword>
<feature type="domain" description="SGNH hydrolase-type esterase" evidence="4">
    <location>
        <begin position="198"/>
        <end position="351"/>
    </location>
</feature>
<dbReference type="Gene3D" id="3.40.50.1110">
    <property type="entry name" value="SGNH hydrolase"/>
    <property type="match status" value="1"/>
</dbReference>
<comment type="caution">
    <text evidence="6">The sequence shown here is derived from an EMBL/GenBank/DDBJ whole genome shotgun (WGS) entry which is preliminary data.</text>
</comment>
<evidence type="ECO:0000313" key="7">
    <source>
        <dbReference type="Proteomes" id="UP001167796"/>
    </source>
</evidence>
<sequence>MKKSFLAFGLGLLLATTVAAQTTPKTTFKFDFGPGQTAAGYQQVLPAAAYSPTTGYGFDFGTTVAGVDRGGKDALKGDFVTSKQPFYFSVNLPEGNYNVTVTLGDLKGASSTFLKAESRRLLLETTATKPGQFITQTFTLNVKSRRISDTETVALKPRELRKLDWDDRLTLEFDGTNPCLAALEIAPAPTATTIFLAGNSTVVNQDDEPWAAWGQMLPRFLKPGVAVANHAESGLTLGSFLGSKRLAKVLSVMKPGDYLFIEFGHNDQKDKGENDGAWKAYSERLHLFVQEARKKGGIPVIVTSTSRRSFGADGKIENSLGDFPAAARKVAQEEKVALIDLNAMTAKLYEAMGVEESKKALVHYPANTYPGQTAPLADNTHFNPYGAYEIAKCVVEGIKANKLGLVKFLRNDTPAFDPAKPDALASWIWMDSPRSEVTKPDGN</sequence>
<keyword evidence="3" id="KW-0732">Signal</keyword>
<dbReference type="Pfam" id="PF13472">
    <property type="entry name" value="Lipase_GDSL_2"/>
    <property type="match status" value="1"/>
</dbReference>
<accession>A0ABT9A9V1</accession>
<proteinExistence type="inferred from homology"/>
<dbReference type="InterPro" id="IPR036514">
    <property type="entry name" value="SGNH_hydro_sf"/>
</dbReference>
<dbReference type="InterPro" id="IPR037459">
    <property type="entry name" value="RhgT-like"/>
</dbReference>
<organism evidence="6 7">
    <name type="scientific">Hymenobacter mellowenesis</name>
    <dbReference type="NCBI Taxonomy" id="3063995"/>
    <lineage>
        <taxon>Bacteria</taxon>
        <taxon>Pseudomonadati</taxon>
        <taxon>Bacteroidota</taxon>
        <taxon>Cytophagia</taxon>
        <taxon>Cytophagales</taxon>
        <taxon>Hymenobacteraceae</taxon>
        <taxon>Hymenobacter</taxon>
    </lineage>
</organism>
<evidence type="ECO:0000259" key="4">
    <source>
        <dbReference type="Pfam" id="PF13472"/>
    </source>
</evidence>
<dbReference type="SUPFAM" id="SSF49785">
    <property type="entry name" value="Galactose-binding domain-like"/>
    <property type="match status" value="1"/>
</dbReference>
<dbReference type="Proteomes" id="UP001167796">
    <property type="component" value="Unassembled WGS sequence"/>
</dbReference>
<dbReference type="RefSeq" id="WP_305010843.1">
    <property type="nucleotide sequence ID" value="NZ_JAUQSX010000003.1"/>
</dbReference>
<name>A0ABT9A9V1_9BACT</name>
<dbReference type="InterPro" id="IPR008979">
    <property type="entry name" value="Galactose-bd-like_sf"/>
</dbReference>
<feature type="chain" id="PRO_5046549186" evidence="3">
    <location>
        <begin position="21"/>
        <end position="443"/>
    </location>
</feature>
<dbReference type="InterPro" id="IPR013830">
    <property type="entry name" value="SGNH_hydro"/>
</dbReference>
<evidence type="ECO:0000313" key="6">
    <source>
        <dbReference type="EMBL" id="MDO7846154.1"/>
    </source>
</evidence>
<dbReference type="Gene3D" id="2.60.120.430">
    <property type="entry name" value="Galactose-binding lectin"/>
    <property type="match status" value="1"/>
</dbReference>
<comment type="similarity">
    <text evidence="1">Belongs to the 'GDSL' lipolytic enzyme family.</text>
</comment>
<reference evidence="6" key="1">
    <citation type="submission" date="2023-07" db="EMBL/GenBank/DDBJ databases">
        <authorList>
            <person name="Kim M.K."/>
        </authorList>
    </citation>
    <scope>NUCLEOTIDE SEQUENCE</scope>
    <source>
        <strain evidence="6">M29</strain>
    </source>
</reference>
<evidence type="ECO:0000259" key="5">
    <source>
        <dbReference type="Pfam" id="PF21254"/>
    </source>
</evidence>
<dbReference type="PANTHER" id="PTHR43695">
    <property type="entry name" value="PUTATIVE (AFU_ORTHOLOGUE AFUA_2G17250)-RELATED"/>
    <property type="match status" value="1"/>
</dbReference>
<feature type="domain" description="Beta-agarase/YXIM esterase-like galactose-binding" evidence="5">
    <location>
        <begin position="28"/>
        <end position="111"/>
    </location>
</feature>
<dbReference type="PANTHER" id="PTHR43695:SF1">
    <property type="entry name" value="RHAMNOGALACTURONAN ACETYLESTERASE"/>
    <property type="match status" value="1"/>
</dbReference>
<dbReference type="SUPFAM" id="SSF52266">
    <property type="entry name" value="SGNH hydrolase"/>
    <property type="match status" value="1"/>
</dbReference>
<dbReference type="InterPro" id="IPR049033">
    <property type="entry name" value="AGA-YXIM_GBD"/>
</dbReference>